<dbReference type="EMBL" id="JAOTPV010000003">
    <property type="protein sequence ID" value="KAJ4485844.1"/>
    <property type="molecule type" value="Genomic_DNA"/>
</dbReference>
<keyword evidence="2" id="KW-1185">Reference proteome</keyword>
<organism evidence="1 2">
    <name type="scientific">Lentinula aciculospora</name>
    <dbReference type="NCBI Taxonomy" id="153920"/>
    <lineage>
        <taxon>Eukaryota</taxon>
        <taxon>Fungi</taxon>
        <taxon>Dikarya</taxon>
        <taxon>Basidiomycota</taxon>
        <taxon>Agaricomycotina</taxon>
        <taxon>Agaricomycetes</taxon>
        <taxon>Agaricomycetidae</taxon>
        <taxon>Agaricales</taxon>
        <taxon>Marasmiineae</taxon>
        <taxon>Omphalotaceae</taxon>
        <taxon>Lentinula</taxon>
    </lineage>
</organism>
<evidence type="ECO:0000313" key="1">
    <source>
        <dbReference type="EMBL" id="KAJ4485844.1"/>
    </source>
</evidence>
<sequence>MSQPIAIKRTRIGTEVRLRLDFKKSDEYLTQGAYEIWKQPECPCNRNTKWLLFDAKAVVGSFADLKAQLTNPAQSSHLEVFAKRELGIGKDGVAGRSCLQSHEHDSNSLANLLCMIIFPLRVRMRYSLDLDAMESGLYGCGESVYLVPQWSLRGIGIFLNGFTDLHIRIIHAGEMIFQILFINSALTLDLIDLSYRSHTVRSKIC</sequence>
<evidence type="ECO:0000313" key="2">
    <source>
        <dbReference type="Proteomes" id="UP001150266"/>
    </source>
</evidence>
<protein>
    <submittedName>
        <fullName evidence="1">Uncharacterized protein</fullName>
    </submittedName>
</protein>
<comment type="caution">
    <text evidence="1">The sequence shown here is derived from an EMBL/GenBank/DDBJ whole genome shotgun (WGS) entry which is preliminary data.</text>
</comment>
<accession>A0A9W9ALM1</accession>
<reference evidence="1" key="1">
    <citation type="submission" date="2022-08" db="EMBL/GenBank/DDBJ databases">
        <title>A Global Phylogenomic Analysis of the Shiitake Genus Lentinula.</title>
        <authorList>
            <consortium name="DOE Joint Genome Institute"/>
            <person name="Sierra-Patev S."/>
            <person name="Min B."/>
            <person name="Naranjo-Ortiz M."/>
            <person name="Looney B."/>
            <person name="Konkel Z."/>
            <person name="Slot J.C."/>
            <person name="Sakamoto Y."/>
            <person name="Steenwyk J.L."/>
            <person name="Rokas A."/>
            <person name="Carro J."/>
            <person name="Camarero S."/>
            <person name="Ferreira P."/>
            <person name="Molpeceres G."/>
            <person name="Ruiz-Duenas F.J."/>
            <person name="Serrano A."/>
            <person name="Henrissat B."/>
            <person name="Drula E."/>
            <person name="Hughes K.W."/>
            <person name="Mata J.L."/>
            <person name="Ishikawa N.K."/>
            <person name="Vargas-Isla R."/>
            <person name="Ushijima S."/>
            <person name="Smith C.A."/>
            <person name="Ahrendt S."/>
            <person name="Andreopoulos W."/>
            <person name="He G."/>
            <person name="Labutti K."/>
            <person name="Lipzen A."/>
            <person name="Ng V."/>
            <person name="Riley R."/>
            <person name="Sandor L."/>
            <person name="Barry K."/>
            <person name="Martinez A.T."/>
            <person name="Xiao Y."/>
            <person name="Gibbons J.G."/>
            <person name="Terashima K."/>
            <person name="Grigoriev I.V."/>
            <person name="Hibbett D.S."/>
        </authorList>
    </citation>
    <scope>NUCLEOTIDE SEQUENCE</scope>
    <source>
        <strain evidence="1">JLM2183</strain>
    </source>
</reference>
<name>A0A9W9ALM1_9AGAR</name>
<dbReference type="AlphaFoldDB" id="A0A9W9ALM1"/>
<proteinExistence type="predicted"/>
<gene>
    <name evidence="1" type="ORF">J3R30DRAFT_3401562</name>
</gene>
<dbReference type="Proteomes" id="UP001150266">
    <property type="component" value="Unassembled WGS sequence"/>
</dbReference>